<evidence type="ECO:0000313" key="3">
    <source>
        <dbReference type="EMBL" id="MCX7537969.1"/>
    </source>
</evidence>
<evidence type="ECO:0000259" key="2">
    <source>
        <dbReference type="Pfam" id="PF00561"/>
    </source>
</evidence>
<dbReference type="PANTHER" id="PTHR43329">
    <property type="entry name" value="EPOXIDE HYDROLASE"/>
    <property type="match status" value="1"/>
</dbReference>
<dbReference type="PRINTS" id="PR00111">
    <property type="entry name" value="ABHYDROLASE"/>
</dbReference>
<dbReference type="Proteomes" id="UP001070238">
    <property type="component" value="Unassembled WGS sequence"/>
</dbReference>
<sequence>MNRLFRKKGKPNPPSVVALDGPWNHGRVYARGMRFHVATLGDPAAPLIILLHGAFGGWFEWREVMQPLADAGYRVAAVDMRGYGMSDKPPREYELRYAVGDISDVIDSLSDSGAIVVGSGTGGAVAWTLAANYPQCVNALVSVSASHPTEMNRVIAARFWQHTVPLTRGITVRLPTRLAPDPVDLARLDLAADTAVSFHRTRRFADYLELRTQAARIDNTGPAMMRNARLEMAQLPPKWVSSRVEAPVLWISTSNGTWRALATRNSRRAVGDWTQVTVPGTKNLPHIEDPAGFTRVVLDFLSDLDDAR</sequence>
<dbReference type="Gene3D" id="3.40.50.1820">
    <property type="entry name" value="alpha/beta hydrolase"/>
    <property type="match status" value="1"/>
</dbReference>
<dbReference type="PRINTS" id="PR00412">
    <property type="entry name" value="EPOXHYDRLASE"/>
</dbReference>
<dbReference type="Pfam" id="PF00561">
    <property type="entry name" value="Abhydrolase_1"/>
    <property type="match status" value="1"/>
</dbReference>
<dbReference type="InterPro" id="IPR000073">
    <property type="entry name" value="AB_hydrolase_1"/>
</dbReference>
<proteinExistence type="predicted"/>
<accession>A0A9Q4GNS1</accession>
<evidence type="ECO:0000313" key="4">
    <source>
        <dbReference type="Proteomes" id="UP001070238"/>
    </source>
</evidence>
<feature type="domain" description="AB hydrolase-1" evidence="2">
    <location>
        <begin position="46"/>
        <end position="152"/>
    </location>
</feature>
<dbReference type="SUPFAM" id="SSF53474">
    <property type="entry name" value="alpha/beta-Hydrolases"/>
    <property type="match status" value="1"/>
</dbReference>
<dbReference type="GO" id="GO:0016787">
    <property type="term" value="F:hydrolase activity"/>
    <property type="evidence" value="ECO:0007669"/>
    <property type="project" value="UniProtKB-KW"/>
</dbReference>
<dbReference type="InterPro" id="IPR000639">
    <property type="entry name" value="Epox_hydrolase-like"/>
</dbReference>
<comment type="caution">
    <text evidence="3">The sequence shown here is derived from an EMBL/GenBank/DDBJ whole genome shotgun (WGS) entry which is preliminary data.</text>
</comment>
<protein>
    <submittedName>
        <fullName evidence="3">Alpha/beta hydrolase</fullName>
    </submittedName>
</protein>
<dbReference type="AlphaFoldDB" id="A0A9Q4GNS1"/>
<keyword evidence="1 3" id="KW-0378">Hydrolase</keyword>
<evidence type="ECO:0000256" key="1">
    <source>
        <dbReference type="ARBA" id="ARBA00022801"/>
    </source>
</evidence>
<dbReference type="EMBL" id="JAPMKX010000002">
    <property type="protein sequence ID" value="MCX7537969.1"/>
    <property type="molecule type" value="Genomic_DNA"/>
</dbReference>
<dbReference type="RefSeq" id="WP_248702943.1">
    <property type="nucleotide sequence ID" value="NZ_JAENIP020000002.1"/>
</dbReference>
<name>A0A9Q4GNS1_9CORY</name>
<organism evidence="3 4">
    <name type="scientific">Corynebacterium antarcticum</name>
    <dbReference type="NCBI Taxonomy" id="2800405"/>
    <lineage>
        <taxon>Bacteria</taxon>
        <taxon>Bacillati</taxon>
        <taxon>Actinomycetota</taxon>
        <taxon>Actinomycetes</taxon>
        <taxon>Mycobacteriales</taxon>
        <taxon>Corynebacteriaceae</taxon>
        <taxon>Corynebacterium</taxon>
    </lineage>
</organism>
<gene>
    <name evidence="3" type="ORF">OS123_05370</name>
</gene>
<dbReference type="InterPro" id="IPR029058">
    <property type="entry name" value="AB_hydrolase_fold"/>
</dbReference>
<reference evidence="3" key="1">
    <citation type="submission" date="2022-11" db="EMBL/GenBank/DDBJ databases">
        <title>Corynebacterium sp. isolated from Penguins.</title>
        <authorList>
            <person name="Sedlar K."/>
            <person name="Svec P."/>
        </authorList>
    </citation>
    <scope>NUCLEOTIDE SEQUENCE</scope>
    <source>
        <strain evidence="3">P5875</strain>
    </source>
</reference>